<dbReference type="Pfam" id="PF02348">
    <property type="entry name" value="CTP_transf_3"/>
    <property type="match status" value="1"/>
</dbReference>
<evidence type="ECO:0000313" key="1">
    <source>
        <dbReference type="EMBL" id="MBP3193951.1"/>
    </source>
</evidence>
<dbReference type="InterPro" id="IPR050793">
    <property type="entry name" value="CMP-NeuNAc_synthase"/>
</dbReference>
<dbReference type="InterPro" id="IPR029044">
    <property type="entry name" value="Nucleotide-diphossugar_trans"/>
</dbReference>
<dbReference type="PANTHER" id="PTHR21485:SF3">
    <property type="entry name" value="N-ACYLNEURAMINATE CYTIDYLYLTRANSFERASE"/>
    <property type="match status" value="1"/>
</dbReference>
<dbReference type="Proteomes" id="UP000673975">
    <property type="component" value="Unassembled WGS sequence"/>
</dbReference>
<keyword evidence="1" id="KW-0808">Transferase</keyword>
<gene>
    <name evidence="1" type="ORF">NATSA_14835</name>
</gene>
<accession>A0A8J7UWR2</accession>
<keyword evidence="2" id="KW-1185">Reference proteome</keyword>
<dbReference type="InterPro" id="IPR003329">
    <property type="entry name" value="Cytidylyl_trans"/>
</dbReference>
<keyword evidence="1" id="KW-0548">Nucleotidyltransferase</keyword>
<dbReference type="EMBL" id="JAFIDN010000018">
    <property type="protein sequence ID" value="MBP3193951.1"/>
    <property type="molecule type" value="Genomic_DNA"/>
</dbReference>
<evidence type="ECO:0000313" key="2">
    <source>
        <dbReference type="Proteomes" id="UP000673975"/>
    </source>
</evidence>
<dbReference type="PANTHER" id="PTHR21485">
    <property type="entry name" value="HAD SUPERFAMILY MEMBERS CMAS AND KDSC"/>
    <property type="match status" value="1"/>
</dbReference>
<dbReference type="SUPFAM" id="SSF53448">
    <property type="entry name" value="Nucleotide-diphospho-sugar transferases"/>
    <property type="match status" value="1"/>
</dbReference>
<sequence length="236" mass="26206">MSRNIIAIIPARGGSKGVPGKNLKPLAGMPLIDHTLSFAVRSNVFDRIVLTSDDEKICERAEEHGVQVIKRPEHLAGDNSLVVDAMVHVLDELAKEPYEPELIFLLEPTAPVRDRGELVEAISALEDGYDSVASFCETNPPASRIWLRSEDGVQPLMPGADPFLPRQQQVPGYRLTGQYYGFKKHLFSGKITKLPLSGRIYPLITDAESVVDIDREIDFFIAEQVLKMRESQKAGK</sequence>
<dbReference type="Gene3D" id="3.90.550.10">
    <property type="entry name" value="Spore Coat Polysaccharide Biosynthesis Protein SpsA, Chain A"/>
    <property type="match status" value="1"/>
</dbReference>
<protein>
    <submittedName>
        <fullName evidence="1">Acylneuraminate cytidylyltransferase family protein</fullName>
    </submittedName>
</protein>
<organism evidence="1 2">
    <name type="scientific">Natronogracilivirga saccharolytica</name>
    <dbReference type="NCBI Taxonomy" id="2812953"/>
    <lineage>
        <taxon>Bacteria</taxon>
        <taxon>Pseudomonadati</taxon>
        <taxon>Balneolota</taxon>
        <taxon>Balneolia</taxon>
        <taxon>Balneolales</taxon>
        <taxon>Cyclonatronaceae</taxon>
        <taxon>Natronogracilivirga</taxon>
    </lineage>
</organism>
<dbReference type="RefSeq" id="WP_210513411.1">
    <property type="nucleotide sequence ID" value="NZ_JAFIDN010000018.1"/>
</dbReference>
<comment type="caution">
    <text evidence="1">The sequence shown here is derived from an EMBL/GenBank/DDBJ whole genome shotgun (WGS) entry which is preliminary data.</text>
</comment>
<name>A0A8J7UWR2_9BACT</name>
<dbReference type="GO" id="GO:0008781">
    <property type="term" value="F:N-acylneuraminate cytidylyltransferase activity"/>
    <property type="evidence" value="ECO:0007669"/>
    <property type="project" value="TreeGrafter"/>
</dbReference>
<dbReference type="CDD" id="cd02513">
    <property type="entry name" value="CMP-NeuAc_Synthase"/>
    <property type="match status" value="1"/>
</dbReference>
<proteinExistence type="predicted"/>
<reference evidence="1" key="1">
    <citation type="submission" date="2021-02" db="EMBL/GenBank/DDBJ databases">
        <title>Natronogracilivirga saccharolytica gen. nov. sp. nov. a new anaerobic, haloalkiliphilic carbohydrate-fermenting bacterium from soda lake and proposing of Cyclonatronumiaceae fam. nov. in the phylum Balneolaeota.</title>
        <authorList>
            <person name="Zhilina T.N."/>
            <person name="Sorokin D.Y."/>
            <person name="Zavarzina D.G."/>
            <person name="Toshchakov S.V."/>
            <person name="Kublanov I.V."/>
        </authorList>
    </citation>
    <scope>NUCLEOTIDE SEQUENCE</scope>
    <source>
        <strain evidence="1">Z-1702</strain>
    </source>
</reference>
<dbReference type="AlphaFoldDB" id="A0A8J7UWR2"/>